<dbReference type="InterPro" id="IPR010300">
    <property type="entry name" value="CDO_1"/>
</dbReference>
<dbReference type="Proteomes" id="UP000002402">
    <property type="component" value="Chromosome"/>
</dbReference>
<dbReference type="InterPro" id="IPR011051">
    <property type="entry name" value="RmlC_Cupin_sf"/>
</dbReference>
<feature type="binding site" evidence="7">
    <location>
        <position position="184"/>
    </location>
    <ligand>
        <name>Fe cation</name>
        <dbReference type="ChEBI" id="CHEBI:24875"/>
        <note>catalytic</note>
    </ligand>
</feature>
<evidence type="ECO:0008006" key="11">
    <source>
        <dbReference type="Google" id="ProtNLM"/>
    </source>
</evidence>
<dbReference type="STRING" id="246197.MXAN_7499"/>
<proteinExistence type="inferred from homology"/>
<evidence type="ECO:0000256" key="3">
    <source>
        <dbReference type="ARBA" id="ARBA00022964"/>
    </source>
</evidence>
<evidence type="ECO:0000256" key="1">
    <source>
        <dbReference type="ARBA" id="ARBA00006622"/>
    </source>
</evidence>
<evidence type="ECO:0000256" key="4">
    <source>
        <dbReference type="ARBA" id="ARBA00023002"/>
    </source>
</evidence>
<feature type="region of interest" description="Disordered" evidence="8">
    <location>
        <begin position="1"/>
        <end position="26"/>
    </location>
</feature>
<keyword evidence="2 7" id="KW-0479">Metal-binding</keyword>
<dbReference type="KEGG" id="mxa:MXAN_7499"/>
<comment type="similarity">
    <text evidence="1">Belongs to the cysteine dioxygenase family.</text>
</comment>
<dbReference type="PANTHER" id="PTHR12918">
    <property type="entry name" value="CYSTEINE DIOXYGENASE"/>
    <property type="match status" value="1"/>
</dbReference>
<accession>Q1CVH1</accession>
<dbReference type="Pfam" id="PF05995">
    <property type="entry name" value="CDO_I"/>
    <property type="match status" value="1"/>
</dbReference>
<dbReference type="GO" id="GO:0008198">
    <property type="term" value="F:ferrous iron binding"/>
    <property type="evidence" value="ECO:0007669"/>
    <property type="project" value="TreeGrafter"/>
</dbReference>
<dbReference type="SUPFAM" id="SSF51182">
    <property type="entry name" value="RmlC-like cupins"/>
    <property type="match status" value="1"/>
</dbReference>
<dbReference type="CDD" id="cd10548">
    <property type="entry name" value="cupin_CDO"/>
    <property type="match status" value="1"/>
</dbReference>
<evidence type="ECO:0000256" key="8">
    <source>
        <dbReference type="SAM" id="MobiDB-lite"/>
    </source>
</evidence>
<organism evidence="9 10">
    <name type="scientific">Myxococcus xanthus (strain DK1622)</name>
    <dbReference type="NCBI Taxonomy" id="246197"/>
    <lineage>
        <taxon>Bacteria</taxon>
        <taxon>Pseudomonadati</taxon>
        <taxon>Myxococcota</taxon>
        <taxon>Myxococcia</taxon>
        <taxon>Myxococcales</taxon>
        <taxon>Cystobacterineae</taxon>
        <taxon>Myxococcaceae</taxon>
        <taxon>Myxococcus</taxon>
    </lineage>
</organism>
<feature type="cross-link" description="3'-(S-cysteinyl)-tyrosine (Cys-Tyr)" evidence="6">
    <location>
        <begin position="191"/>
        <end position="258"/>
    </location>
</feature>
<keyword evidence="10" id="KW-1185">Reference proteome</keyword>
<gene>
    <name evidence="9" type="ordered locus">MXAN_7499</name>
</gene>
<dbReference type="PANTHER" id="PTHR12918:SF1">
    <property type="entry name" value="CYSTEINE DIOXYGENASE TYPE 1"/>
    <property type="match status" value="1"/>
</dbReference>
<feature type="binding site" evidence="7">
    <location>
        <position position="243"/>
    </location>
    <ligand>
        <name>Fe cation</name>
        <dbReference type="ChEBI" id="CHEBI:24875"/>
        <note>catalytic</note>
    </ligand>
</feature>
<keyword evidence="6" id="KW-0883">Thioether bond</keyword>
<evidence type="ECO:0000256" key="7">
    <source>
        <dbReference type="PIRSR" id="PIRSR610300-51"/>
    </source>
</evidence>
<keyword evidence="5 7" id="KW-0408">Iron</keyword>
<name>Q1CVH1_MYXXD</name>
<reference evidence="9 10" key="1">
    <citation type="journal article" date="2006" name="Proc. Natl. Acad. Sci. U.S.A.">
        <title>Evolution of sensory complexity recorded in a myxobacterial genome.</title>
        <authorList>
            <person name="Goldman B.S."/>
            <person name="Nierman W.C."/>
            <person name="Kaiser D."/>
            <person name="Slater S.C."/>
            <person name="Durkin A.S."/>
            <person name="Eisen J.A."/>
            <person name="Ronning C.M."/>
            <person name="Barbazuk W.B."/>
            <person name="Blanchard M."/>
            <person name="Field C."/>
            <person name="Halling C."/>
            <person name="Hinkle G."/>
            <person name="Iartchuk O."/>
            <person name="Kim H.S."/>
            <person name="Mackenzie C."/>
            <person name="Madupu R."/>
            <person name="Miller N."/>
            <person name="Shvartsbeyn A."/>
            <person name="Sullivan S.A."/>
            <person name="Vaudin M."/>
            <person name="Wiegand R."/>
            <person name="Kaplan H.B."/>
        </authorList>
    </citation>
    <scope>NUCLEOTIDE SEQUENCE [LARGE SCALE GENOMIC DNA]</scope>
    <source>
        <strain evidence="10">DK1622</strain>
    </source>
</reference>
<feature type="binding site" evidence="7">
    <location>
        <position position="186"/>
    </location>
    <ligand>
        <name>Fe cation</name>
        <dbReference type="ChEBI" id="CHEBI:24875"/>
        <note>catalytic</note>
    </ligand>
</feature>
<keyword evidence="3" id="KW-0223">Dioxygenase</keyword>
<evidence type="ECO:0000256" key="6">
    <source>
        <dbReference type="PIRSR" id="PIRSR610300-50"/>
    </source>
</evidence>
<sequence>MSPSRFFISSPLTPSPPGRQPPGAARVREGHNVFYASIRRGASRRATDASVAAPPARRGPSPAPLAEAGVWYSMVDLPSSALRRIEPSSARQAGKHRVGALPSFTSMNAMCLGEWVELLREKAGGVPGLGGVGEGLAGLVLEPASLQPYLHFRRGRYTRNLIYRDARLEVLLNCWDAGTFSPIHDHDGQECWFSVQSGAFVLENYTLEAGGLGPGPARLGPPVMVGPMGAGFVDFRCPEAPIHRVTATGGPAVSLHVYAGPVDRCLVFDTRRQRCVSRELRYHSVFGRPLAQLPEAPTPSAPL</sequence>
<keyword evidence="4" id="KW-0560">Oxidoreductase</keyword>
<dbReference type="GO" id="GO:0016702">
    <property type="term" value="F:oxidoreductase activity, acting on single donors with incorporation of molecular oxygen, incorporation of two atoms of oxygen"/>
    <property type="evidence" value="ECO:0007669"/>
    <property type="project" value="InterPro"/>
</dbReference>
<dbReference type="HOGENOM" id="CLU_917737_0_0_7"/>
<dbReference type="Gene3D" id="2.60.120.10">
    <property type="entry name" value="Jelly Rolls"/>
    <property type="match status" value="1"/>
</dbReference>
<dbReference type="EnsemblBacteria" id="ABF88872">
    <property type="protein sequence ID" value="ABF88872"/>
    <property type="gene ID" value="MXAN_7499"/>
</dbReference>
<dbReference type="InterPro" id="IPR014710">
    <property type="entry name" value="RmlC-like_jellyroll"/>
</dbReference>
<evidence type="ECO:0000313" key="10">
    <source>
        <dbReference type="Proteomes" id="UP000002402"/>
    </source>
</evidence>
<protein>
    <recommendedName>
        <fullName evidence="11">Cysteine dioxygenase</fullName>
    </recommendedName>
</protein>
<evidence type="ECO:0000313" key="9">
    <source>
        <dbReference type="EMBL" id="ABF88872.1"/>
    </source>
</evidence>
<dbReference type="AlphaFoldDB" id="Q1CVH1"/>
<dbReference type="EMBL" id="CP000113">
    <property type="protein sequence ID" value="ABF88872.1"/>
    <property type="molecule type" value="Genomic_DNA"/>
</dbReference>
<evidence type="ECO:0000256" key="2">
    <source>
        <dbReference type="ARBA" id="ARBA00022723"/>
    </source>
</evidence>
<dbReference type="eggNOG" id="COG5553">
    <property type="taxonomic scope" value="Bacteria"/>
</dbReference>
<evidence type="ECO:0000256" key="5">
    <source>
        <dbReference type="ARBA" id="ARBA00023004"/>
    </source>
</evidence>